<reference evidence="4 5" key="1">
    <citation type="journal article" date="2016" name="Genome Biol. Evol.">
        <title>Gene Family Evolution Reflects Adaptation to Soil Environmental Stressors in the Genome of the Collembolan Orchesella cincta.</title>
        <authorList>
            <person name="Faddeeva-Vakhrusheva A."/>
            <person name="Derks M.F."/>
            <person name="Anvar S.Y."/>
            <person name="Agamennone V."/>
            <person name="Suring W."/>
            <person name="Smit S."/>
            <person name="van Straalen N.M."/>
            <person name="Roelofs D."/>
        </authorList>
    </citation>
    <scope>NUCLEOTIDE SEQUENCE [LARGE SCALE GENOMIC DNA]</scope>
    <source>
        <tissue evidence="4">Mixed pool</tissue>
    </source>
</reference>
<accession>A0A1D2MZC7</accession>
<dbReference type="InterPro" id="IPR036236">
    <property type="entry name" value="Znf_C2H2_sf"/>
</dbReference>
<keyword evidence="1" id="KW-0862">Zinc</keyword>
<organism evidence="4 5">
    <name type="scientific">Orchesella cincta</name>
    <name type="common">Springtail</name>
    <name type="synonym">Podura cincta</name>
    <dbReference type="NCBI Taxonomy" id="48709"/>
    <lineage>
        <taxon>Eukaryota</taxon>
        <taxon>Metazoa</taxon>
        <taxon>Ecdysozoa</taxon>
        <taxon>Arthropoda</taxon>
        <taxon>Hexapoda</taxon>
        <taxon>Collembola</taxon>
        <taxon>Entomobryomorpha</taxon>
        <taxon>Entomobryoidea</taxon>
        <taxon>Orchesellidae</taxon>
        <taxon>Orchesellinae</taxon>
        <taxon>Orchesella</taxon>
    </lineage>
</organism>
<protein>
    <submittedName>
        <fullName evidence="4">Putative zinc finger protein</fullName>
    </submittedName>
</protein>
<dbReference type="Gene3D" id="3.30.160.60">
    <property type="entry name" value="Classic Zinc Finger"/>
    <property type="match status" value="1"/>
</dbReference>
<dbReference type="AlphaFoldDB" id="A0A1D2MZC7"/>
<dbReference type="SMART" id="SM00355">
    <property type="entry name" value="ZnF_C2H2"/>
    <property type="match status" value="4"/>
</dbReference>
<feature type="compositionally biased region" description="Polar residues" evidence="2">
    <location>
        <begin position="33"/>
        <end position="52"/>
    </location>
</feature>
<dbReference type="SUPFAM" id="SSF57667">
    <property type="entry name" value="beta-beta-alpha zinc fingers"/>
    <property type="match status" value="1"/>
</dbReference>
<feature type="compositionally biased region" description="Acidic residues" evidence="2">
    <location>
        <begin position="328"/>
        <end position="338"/>
    </location>
</feature>
<keyword evidence="5" id="KW-1185">Reference proteome</keyword>
<evidence type="ECO:0000256" key="2">
    <source>
        <dbReference type="SAM" id="MobiDB-lite"/>
    </source>
</evidence>
<comment type="caution">
    <text evidence="4">The sequence shown here is derived from an EMBL/GenBank/DDBJ whole genome shotgun (WGS) entry which is preliminary data.</text>
</comment>
<feature type="compositionally biased region" description="Polar residues" evidence="2">
    <location>
        <begin position="312"/>
        <end position="327"/>
    </location>
</feature>
<feature type="region of interest" description="Disordered" evidence="2">
    <location>
        <begin position="312"/>
        <end position="408"/>
    </location>
</feature>
<sequence length="408" mass="45454">MNVCKSSSRVIRRKSTRCSSAALLSPKCGKPTNGASPQSPRSPQPVLTQSVQPPSPEAQGSGPKLVMVSEVLVRPAAGAVENAGSESPSTPVLEAGHDNTTFPSSEVAQNNILQEVERVKQVYQSATHSHLIRRNLTDKDWKYIHDHLTRLKSKVLKTFINCSEKLTQIFCVKCDRLVDNGKSGFLQHLQNEHPGALLRIPCEICGIYIHHNRHETHWINHFFPYCCKVCDKGYAVEKAFTKHITTHLKRNLSKDLKPKQKVGVNADRRWKCNICGNSYLRCDGLLIHIGRKHAENFLASEFVSELQATTSLLPPSQDHNSNKGISQNDEEQEMEQDSPVDSVFLELPKQTSSELPLAPSEPQTMSEPAPQPPKQIEVITLDDDDDNNKVPKNVENNTPPFPFQGISV</sequence>
<dbReference type="Proteomes" id="UP000094527">
    <property type="component" value="Unassembled WGS sequence"/>
</dbReference>
<evidence type="ECO:0000313" key="4">
    <source>
        <dbReference type="EMBL" id="ODM98350.1"/>
    </source>
</evidence>
<evidence type="ECO:0000259" key="3">
    <source>
        <dbReference type="PROSITE" id="PS50157"/>
    </source>
</evidence>
<dbReference type="GO" id="GO:0008270">
    <property type="term" value="F:zinc ion binding"/>
    <property type="evidence" value="ECO:0007669"/>
    <property type="project" value="UniProtKB-KW"/>
</dbReference>
<dbReference type="PROSITE" id="PS50157">
    <property type="entry name" value="ZINC_FINGER_C2H2_2"/>
    <property type="match status" value="1"/>
</dbReference>
<feature type="region of interest" description="Disordered" evidence="2">
    <location>
        <begin position="21"/>
        <end position="62"/>
    </location>
</feature>
<keyword evidence="1" id="KW-0863">Zinc-finger</keyword>
<evidence type="ECO:0000256" key="1">
    <source>
        <dbReference type="PROSITE-ProRule" id="PRU00042"/>
    </source>
</evidence>
<dbReference type="PROSITE" id="PS00028">
    <property type="entry name" value="ZINC_FINGER_C2H2_1"/>
    <property type="match status" value="2"/>
</dbReference>
<evidence type="ECO:0000313" key="5">
    <source>
        <dbReference type="Proteomes" id="UP000094527"/>
    </source>
</evidence>
<keyword evidence="1" id="KW-0479">Metal-binding</keyword>
<dbReference type="EMBL" id="LJIJ01000362">
    <property type="protein sequence ID" value="ODM98350.1"/>
    <property type="molecule type" value="Genomic_DNA"/>
</dbReference>
<dbReference type="InterPro" id="IPR013087">
    <property type="entry name" value="Znf_C2H2_type"/>
</dbReference>
<gene>
    <name evidence="4" type="ORF">Ocin01_08336</name>
</gene>
<proteinExistence type="predicted"/>
<name>A0A1D2MZC7_ORCCI</name>
<feature type="domain" description="C2H2-type" evidence="3">
    <location>
        <begin position="225"/>
        <end position="252"/>
    </location>
</feature>